<name>G0MW50_CAEBE</name>
<dbReference type="InParanoid" id="G0MW50"/>
<dbReference type="FunCoup" id="G0MW50">
    <property type="interactions" value="1234"/>
</dbReference>
<dbReference type="eggNOG" id="ENOG502THHU">
    <property type="taxonomic scope" value="Eukaryota"/>
</dbReference>
<dbReference type="PANTHER" id="PTHR32020:SF3">
    <property type="entry name" value="ARID DOMAIN-CONTAINING PROTEIN-RELATED"/>
    <property type="match status" value="1"/>
</dbReference>
<feature type="region of interest" description="Disordered" evidence="1">
    <location>
        <begin position="175"/>
        <end position="194"/>
    </location>
</feature>
<dbReference type="OMA" id="SMEHISH"/>
<dbReference type="OrthoDB" id="5809664at2759"/>
<dbReference type="EMBL" id="GL379816">
    <property type="protein sequence ID" value="EGT45908.1"/>
    <property type="molecule type" value="Genomic_DNA"/>
</dbReference>
<accession>G0MW50</accession>
<proteinExistence type="predicted"/>
<dbReference type="InterPro" id="IPR005020">
    <property type="entry name" value="LIN-8"/>
</dbReference>
<reference evidence="3" key="1">
    <citation type="submission" date="2011-07" db="EMBL/GenBank/DDBJ databases">
        <authorList>
            <consortium name="Caenorhabditis brenneri Sequencing and Analysis Consortium"/>
            <person name="Wilson R.K."/>
        </authorList>
    </citation>
    <scope>NUCLEOTIDE SEQUENCE [LARGE SCALE GENOMIC DNA]</scope>
    <source>
        <strain evidence="3">PB2801</strain>
    </source>
</reference>
<feature type="region of interest" description="Disordered" evidence="1">
    <location>
        <begin position="1"/>
        <end position="27"/>
    </location>
</feature>
<dbReference type="AlphaFoldDB" id="G0MW50"/>
<dbReference type="STRING" id="135651.G0MW50"/>
<dbReference type="HOGENOM" id="CLU_055340_0_0_1"/>
<evidence type="ECO:0000256" key="1">
    <source>
        <dbReference type="SAM" id="MobiDB-lite"/>
    </source>
</evidence>
<organism evidence="3">
    <name type="scientific">Caenorhabditis brenneri</name>
    <name type="common">Nematode worm</name>
    <dbReference type="NCBI Taxonomy" id="135651"/>
    <lineage>
        <taxon>Eukaryota</taxon>
        <taxon>Metazoa</taxon>
        <taxon>Ecdysozoa</taxon>
        <taxon>Nematoda</taxon>
        <taxon>Chromadorea</taxon>
        <taxon>Rhabditida</taxon>
        <taxon>Rhabditina</taxon>
        <taxon>Rhabditomorpha</taxon>
        <taxon>Rhabditoidea</taxon>
        <taxon>Rhabditidae</taxon>
        <taxon>Peloderinae</taxon>
        <taxon>Caenorhabditis</taxon>
    </lineage>
</organism>
<feature type="compositionally biased region" description="Basic and acidic residues" evidence="1">
    <location>
        <begin position="175"/>
        <end position="192"/>
    </location>
</feature>
<sequence length="399" mass="46754">MAEPSTETSKKPIYELPAPRPEEELPEVDKSRHFRVERYWDIARDPDYSFDELDLTDDVCKKVILSEIRKVPDIWSTRKNQTSQSKWPAIAVAAFLRTGVLLSINSMKTIYKCAKDNLRNRLRYAIIKKHYSPKQVEEYLWGWDYYPFIRYYRKYLVKWEANLFKEKAIFDGKKHSNEEDWEPSTKKTKTTEEAQEVLGSVENLYENKEDDDMIWLDSKEANLSMKHRILEVKEEPQDELEEEPRPKVQNESIQYQVNHTNYPPNTLFMTQDDGITYDPVTKNTERVQCAEVVKQEVSNQEYPEELKPDISPVVSVKREMSPEITVVFSVSPTTRKTPPIVADYKGEVNAVTTLILQVFKEHPKNYKVLRNALYQTIIAFDNGNFASPEDLFKHLHGKS</sequence>
<dbReference type="Pfam" id="PF03353">
    <property type="entry name" value="Lin-8"/>
    <property type="match status" value="1"/>
</dbReference>
<keyword evidence="3" id="KW-1185">Reference proteome</keyword>
<evidence type="ECO:0000313" key="3">
    <source>
        <dbReference type="Proteomes" id="UP000008068"/>
    </source>
</evidence>
<gene>
    <name evidence="2" type="ORF">CAEBREN_05798</name>
</gene>
<dbReference type="GO" id="GO:0005634">
    <property type="term" value="C:nucleus"/>
    <property type="evidence" value="ECO:0007669"/>
    <property type="project" value="TreeGrafter"/>
</dbReference>
<protein>
    <submittedName>
        <fullName evidence="2">Uncharacterized protein</fullName>
    </submittedName>
</protein>
<evidence type="ECO:0000313" key="2">
    <source>
        <dbReference type="EMBL" id="EGT45908.1"/>
    </source>
</evidence>
<dbReference type="Proteomes" id="UP000008068">
    <property type="component" value="Unassembled WGS sequence"/>
</dbReference>
<dbReference type="PANTHER" id="PTHR32020">
    <property type="entry name" value="LIN-8 DOMAIN CONTAINING-RELATED"/>
    <property type="match status" value="1"/>
</dbReference>